<feature type="transmembrane region" description="Helical" evidence="6">
    <location>
        <begin position="20"/>
        <end position="39"/>
    </location>
</feature>
<name>A0A9X2FDQ1_9BACT</name>
<sequence length="432" mass="45185">MHAAMSDSEQGKLSFQATWAMAVGGMVGGGIFSTLGVVIEVAGPLAWLSFVVAGLVALVSGYSYVKLAESYGEGGGAFTFLREVHANSMAGATSWVLIVGYVLTNAVYAFTFGEYLGHVFDFGPWMPRVAALAILGVFIVLNLRGAGEAGGVEIFLVWFKLAVLLGLATFGLMQWDVAALSRGTDGGSYTSALFGAATIFMAYEGFQLLAYDYDDIRDPNRTLPRATLSAIVVVIAVYVAVALGVAMLIGADKIIAEKEVSLSIAGEQAFGMTGLVIVTIAAAFSTGSAINSTLFATARLAHLVAQNQELPAVLDHRNRANVPDRAVIGLGLASAVLATFGTLSSLVEAASLAFLVTFAVVNGLACYRGAGVRLLTGLGCVAASITAGALVVRLYFNNVASLVCFAIVVLVAWFVRPWLLKHVQTESPSQEK</sequence>
<dbReference type="GO" id="GO:0005886">
    <property type="term" value="C:plasma membrane"/>
    <property type="evidence" value="ECO:0007669"/>
    <property type="project" value="UniProtKB-SubCell"/>
</dbReference>
<keyword evidence="3 6" id="KW-0812">Transmembrane</keyword>
<reference evidence="7" key="1">
    <citation type="submission" date="2022-06" db="EMBL/GenBank/DDBJ databases">
        <title>Aeoliella straminimaris, a novel planctomycete from sediments.</title>
        <authorList>
            <person name="Vitorino I.R."/>
            <person name="Lage O.M."/>
        </authorList>
    </citation>
    <scope>NUCLEOTIDE SEQUENCE</scope>
    <source>
        <strain evidence="7">ICT_H6.2</strain>
    </source>
</reference>
<keyword evidence="4 6" id="KW-1133">Transmembrane helix</keyword>
<dbReference type="Pfam" id="PF13520">
    <property type="entry name" value="AA_permease_2"/>
    <property type="match status" value="1"/>
</dbReference>
<protein>
    <submittedName>
        <fullName evidence="7">APC family permease</fullName>
    </submittedName>
</protein>
<feature type="transmembrane region" description="Helical" evidence="6">
    <location>
        <begin position="398"/>
        <end position="415"/>
    </location>
</feature>
<feature type="transmembrane region" description="Helical" evidence="6">
    <location>
        <begin position="187"/>
        <end position="206"/>
    </location>
</feature>
<feature type="transmembrane region" description="Helical" evidence="6">
    <location>
        <begin position="86"/>
        <end position="110"/>
    </location>
</feature>
<evidence type="ECO:0000313" key="8">
    <source>
        <dbReference type="Proteomes" id="UP001155241"/>
    </source>
</evidence>
<comment type="subcellular location">
    <subcellularLocation>
        <location evidence="1">Cell membrane</location>
        <topology evidence="1">Multi-pass membrane protein</topology>
    </subcellularLocation>
</comment>
<feature type="transmembrane region" description="Helical" evidence="6">
    <location>
        <begin position="374"/>
        <end position="392"/>
    </location>
</feature>
<organism evidence="7 8">
    <name type="scientific">Aeoliella straminimaris</name>
    <dbReference type="NCBI Taxonomy" id="2954799"/>
    <lineage>
        <taxon>Bacteria</taxon>
        <taxon>Pseudomonadati</taxon>
        <taxon>Planctomycetota</taxon>
        <taxon>Planctomycetia</taxon>
        <taxon>Pirellulales</taxon>
        <taxon>Lacipirellulaceae</taxon>
        <taxon>Aeoliella</taxon>
    </lineage>
</organism>
<feature type="transmembrane region" description="Helical" evidence="6">
    <location>
        <begin position="155"/>
        <end position="175"/>
    </location>
</feature>
<keyword evidence="2" id="KW-1003">Cell membrane</keyword>
<feature type="transmembrane region" description="Helical" evidence="6">
    <location>
        <begin position="269"/>
        <end position="290"/>
    </location>
</feature>
<gene>
    <name evidence="7" type="ORF">NG895_08705</name>
</gene>
<evidence type="ECO:0000313" key="7">
    <source>
        <dbReference type="EMBL" id="MCO6043986.1"/>
    </source>
</evidence>
<dbReference type="PIRSF" id="PIRSF006060">
    <property type="entry name" value="AA_transporter"/>
    <property type="match status" value="1"/>
</dbReference>
<feature type="transmembrane region" description="Helical" evidence="6">
    <location>
        <begin position="227"/>
        <end position="249"/>
    </location>
</feature>
<evidence type="ECO:0000256" key="3">
    <source>
        <dbReference type="ARBA" id="ARBA00022692"/>
    </source>
</evidence>
<feature type="transmembrane region" description="Helical" evidence="6">
    <location>
        <begin position="125"/>
        <end position="143"/>
    </location>
</feature>
<dbReference type="GO" id="GO:0022857">
    <property type="term" value="F:transmembrane transporter activity"/>
    <property type="evidence" value="ECO:0007669"/>
    <property type="project" value="InterPro"/>
</dbReference>
<dbReference type="PANTHER" id="PTHR42770">
    <property type="entry name" value="AMINO ACID TRANSPORTER-RELATED"/>
    <property type="match status" value="1"/>
</dbReference>
<accession>A0A9X2FDQ1</accession>
<evidence type="ECO:0000256" key="1">
    <source>
        <dbReference type="ARBA" id="ARBA00004651"/>
    </source>
</evidence>
<evidence type="ECO:0000256" key="4">
    <source>
        <dbReference type="ARBA" id="ARBA00022989"/>
    </source>
</evidence>
<evidence type="ECO:0000256" key="5">
    <source>
        <dbReference type="ARBA" id="ARBA00023136"/>
    </source>
</evidence>
<dbReference type="InterPro" id="IPR002293">
    <property type="entry name" value="AA/rel_permease1"/>
</dbReference>
<dbReference type="InterPro" id="IPR050367">
    <property type="entry name" value="APC_superfamily"/>
</dbReference>
<evidence type="ECO:0000256" key="2">
    <source>
        <dbReference type="ARBA" id="ARBA00022475"/>
    </source>
</evidence>
<proteinExistence type="predicted"/>
<dbReference type="Gene3D" id="1.20.1740.10">
    <property type="entry name" value="Amino acid/polyamine transporter I"/>
    <property type="match status" value="1"/>
</dbReference>
<feature type="transmembrane region" description="Helical" evidence="6">
    <location>
        <begin position="326"/>
        <end position="343"/>
    </location>
</feature>
<dbReference type="EMBL" id="JAMXLR010000028">
    <property type="protein sequence ID" value="MCO6043986.1"/>
    <property type="molecule type" value="Genomic_DNA"/>
</dbReference>
<dbReference type="PANTHER" id="PTHR42770:SF11">
    <property type="entry name" value="INNER MEMBRANE TRANSPORT PROTEIN YBAT"/>
    <property type="match status" value="1"/>
</dbReference>
<dbReference type="AlphaFoldDB" id="A0A9X2FDQ1"/>
<evidence type="ECO:0000256" key="6">
    <source>
        <dbReference type="SAM" id="Phobius"/>
    </source>
</evidence>
<comment type="caution">
    <text evidence="7">The sequence shown here is derived from an EMBL/GenBank/DDBJ whole genome shotgun (WGS) entry which is preliminary data.</text>
</comment>
<dbReference type="Proteomes" id="UP001155241">
    <property type="component" value="Unassembled WGS sequence"/>
</dbReference>
<keyword evidence="5 6" id="KW-0472">Membrane</keyword>
<feature type="transmembrane region" description="Helical" evidence="6">
    <location>
        <begin position="45"/>
        <end position="65"/>
    </location>
</feature>
<keyword evidence="8" id="KW-1185">Reference proteome</keyword>